<accession>I7ISJ3</accession>
<dbReference type="AlphaFoldDB" id="I7ISJ3"/>
<sequence>MFRVKVITRKLDGASYENSEPTLAHSKVESKVLYPLFIIAGS</sequence>
<evidence type="ECO:0000313" key="1">
    <source>
        <dbReference type="EMBL" id="CCF75666.1"/>
    </source>
</evidence>
<reference evidence="1 2" key="2">
    <citation type="journal article" date="2013" name="PLoS ONE">
        <title>Whole genome mapping and re-organization of the nuclear and mitochondrial genomes of Babesia microti isolates.</title>
        <authorList>
            <person name="Cornillot E."/>
            <person name="Dassouli A."/>
            <person name="Garg A."/>
            <person name="Pachikara N."/>
            <person name="Randazzo S."/>
            <person name="Depoix D."/>
            <person name="Carcy B."/>
            <person name="Delbecq S."/>
            <person name="Frutos R."/>
            <person name="Silva J.C."/>
            <person name="Sutton R."/>
            <person name="Krause P.J."/>
            <person name="Mamoun C.B."/>
        </authorList>
    </citation>
    <scope>NUCLEOTIDE SEQUENCE [LARGE SCALE GENOMIC DNA]</scope>
    <source>
        <strain evidence="1 2">RI</strain>
    </source>
</reference>
<reference evidence="1 2" key="3">
    <citation type="journal article" date="2016" name="Sci. Rep.">
        <title>Genome-wide diversity and gene expression profiling of Babesia microti isolates identify polymorphic genes that mediate host-pathogen interactions.</title>
        <authorList>
            <person name="Silva J.C."/>
            <person name="Cornillot E."/>
            <person name="McCracken C."/>
            <person name="Usmani-Brown S."/>
            <person name="Dwivedi A."/>
            <person name="Ifeonu O.O."/>
            <person name="Crabtree J."/>
            <person name="Gotia H.T."/>
            <person name="Virji A.Z."/>
            <person name="Reynes C."/>
            <person name="Colinge J."/>
            <person name="Kumar V."/>
            <person name="Lawres L."/>
            <person name="Pazzi J.E."/>
            <person name="Pablo J.V."/>
            <person name="Hung C."/>
            <person name="Brancato J."/>
            <person name="Kumari P."/>
            <person name="Orvis J."/>
            <person name="Tretina K."/>
            <person name="Chibucos M."/>
            <person name="Ott S."/>
            <person name="Sadzewicz L."/>
            <person name="Sengamalay N."/>
            <person name="Shetty A.C."/>
            <person name="Su Q."/>
            <person name="Tallon L."/>
            <person name="Fraser C.M."/>
            <person name="Frutos R."/>
            <person name="Molina D.M."/>
            <person name="Krause P.J."/>
            <person name="Ben Mamoun C."/>
        </authorList>
    </citation>
    <scope>NUCLEOTIDE SEQUENCE [LARGE SCALE GENOMIC DNA]</scope>
    <source>
        <strain evidence="1 2">RI</strain>
    </source>
</reference>
<reference evidence="1 2" key="1">
    <citation type="journal article" date="2012" name="Nucleic Acids Res.">
        <title>Sequencing of the smallest Apicomplexan genome from the human pathogen Babesia microti.</title>
        <authorList>
            <person name="Cornillot E."/>
            <person name="Hadj-Kaddour K."/>
            <person name="Dassouli A."/>
            <person name="Noel B."/>
            <person name="Ranwez V."/>
            <person name="Vacherie B."/>
            <person name="Augagneur Y."/>
            <person name="Bres V."/>
            <person name="Duclos A."/>
            <person name="Randazzo S."/>
            <person name="Carcy B."/>
            <person name="Debierre-Grockiego F."/>
            <person name="Delbecq S."/>
            <person name="Moubri-Menage K."/>
            <person name="Shams-Eldin H."/>
            <person name="Usmani-Brown S."/>
            <person name="Bringaud F."/>
            <person name="Wincker P."/>
            <person name="Vivares C.P."/>
            <person name="Schwarz R.T."/>
            <person name="Schetters T.P."/>
            <person name="Krause P.J."/>
            <person name="Gorenflot A."/>
            <person name="Berry V."/>
            <person name="Barbe V."/>
            <person name="Ben Mamoun C."/>
        </authorList>
    </citation>
    <scope>NUCLEOTIDE SEQUENCE [LARGE SCALE GENOMIC DNA]</scope>
    <source>
        <strain evidence="1 2">RI</strain>
    </source>
</reference>
<dbReference type="GeneID" id="24426118"/>
<organism evidence="1 2">
    <name type="scientific">Babesia microti (strain RI)</name>
    <dbReference type="NCBI Taxonomy" id="1133968"/>
    <lineage>
        <taxon>Eukaryota</taxon>
        <taxon>Sar</taxon>
        <taxon>Alveolata</taxon>
        <taxon>Apicomplexa</taxon>
        <taxon>Aconoidasida</taxon>
        <taxon>Piroplasmida</taxon>
        <taxon>Babesiidae</taxon>
        <taxon>Babesia</taxon>
    </lineage>
</organism>
<dbReference type="EMBL" id="LN871599">
    <property type="protein sequence ID" value="CCF75666.1"/>
    <property type="molecule type" value="Genomic_DNA"/>
</dbReference>
<evidence type="ECO:0000313" key="2">
    <source>
        <dbReference type="Proteomes" id="UP000002899"/>
    </source>
</evidence>
<dbReference type="Proteomes" id="UP000002899">
    <property type="component" value="Chromosome IV"/>
</dbReference>
<keyword evidence="2" id="KW-1185">Reference proteome</keyword>
<dbReference type="KEGG" id="bmic:BmR1_04g07375"/>
<name>I7ISJ3_BABMR</name>
<dbReference type="VEuPathDB" id="PiroplasmaDB:BmR1_04g07375"/>
<proteinExistence type="predicted"/>
<dbReference type="RefSeq" id="XP_012650074.1">
    <property type="nucleotide sequence ID" value="XM_012794620.1"/>
</dbReference>
<protein>
    <submittedName>
        <fullName evidence="1">Uncharacterized protein</fullName>
    </submittedName>
</protein>
<gene>
    <name evidence="1" type="ORF">BmR1_04g07375</name>
</gene>